<dbReference type="Gene3D" id="2.60.40.1730">
    <property type="entry name" value="tricorn interacting facor f3 domain"/>
    <property type="match status" value="1"/>
</dbReference>
<evidence type="ECO:0000256" key="5">
    <source>
        <dbReference type="ARBA" id="ARBA00022670"/>
    </source>
</evidence>
<evidence type="ECO:0000313" key="13">
    <source>
        <dbReference type="EMBL" id="OTF72995.1"/>
    </source>
</evidence>
<evidence type="ECO:0000313" key="14">
    <source>
        <dbReference type="Proteomes" id="UP000194236"/>
    </source>
</evidence>
<dbReference type="SUPFAM" id="SSF63737">
    <property type="entry name" value="Leukotriene A4 hydrolase N-terminal domain"/>
    <property type="match status" value="1"/>
</dbReference>
<dbReference type="InterPro" id="IPR050344">
    <property type="entry name" value="Peptidase_M1_aminopeptidases"/>
</dbReference>
<dbReference type="Pfam" id="PF11838">
    <property type="entry name" value="ERAP1_C"/>
    <property type="match status" value="1"/>
</dbReference>
<keyword evidence="4" id="KW-0031">Aminopeptidase</keyword>
<dbReference type="GO" id="GO:0005886">
    <property type="term" value="C:plasma membrane"/>
    <property type="evidence" value="ECO:0007669"/>
    <property type="project" value="UniProtKB-SubCell"/>
</dbReference>
<dbReference type="Gene3D" id="1.10.390.10">
    <property type="entry name" value="Neutral Protease Domain 2"/>
    <property type="match status" value="1"/>
</dbReference>
<comment type="similarity">
    <text evidence="3">Belongs to the peptidase M1 family.</text>
</comment>
<dbReference type="InterPro" id="IPR001930">
    <property type="entry name" value="Peptidase_M1"/>
</dbReference>
<keyword evidence="7" id="KW-0378">Hydrolase</keyword>
<gene>
    <name evidence="13" type="ORF">BLA29_003530</name>
</gene>
<evidence type="ECO:0000256" key="8">
    <source>
        <dbReference type="ARBA" id="ARBA00022833"/>
    </source>
</evidence>
<dbReference type="InterPro" id="IPR024571">
    <property type="entry name" value="ERAP1-like_C_dom"/>
</dbReference>
<protein>
    <recommendedName>
        <fullName evidence="15">Puromycin-sensitive aminopeptidase-like protein</fullName>
    </recommendedName>
</protein>
<dbReference type="GO" id="GO:0005615">
    <property type="term" value="C:extracellular space"/>
    <property type="evidence" value="ECO:0007669"/>
    <property type="project" value="TreeGrafter"/>
</dbReference>
<comment type="caution">
    <text evidence="13">The sequence shown here is derived from an EMBL/GenBank/DDBJ whole genome shotgun (WGS) entry which is preliminary data.</text>
</comment>
<dbReference type="GO" id="GO:0043171">
    <property type="term" value="P:peptide catabolic process"/>
    <property type="evidence" value="ECO:0007669"/>
    <property type="project" value="TreeGrafter"/>
</dbReference>
<evidence type="ECO:0000259" key="12">
    <source>
        <dbReference type="Pfam" id="PF17900"/>
    </source>
</evidence>
<sequence>MANITDLIRQQILRTSYVEYQQISWINFGTIDARRLFPCWDEPRFKAQYDLYLIIPKNTMAISNMDSDRRRSYSHYLDEIHFHQTPPISTFQLTIIMATKFEIILNEKNNTKIPIRLITMDSSKDSNQWHFALESTEYLLEYFQYYYGHPYPLKKLDLVTIESNHVQLQTSMEKLGLIYFTRQDLSIKNMSMVDEHDLQTVVSLLAHSLSYQWLGNMVTFDDWSEFWLFESLNQFMEKQAMDDVFPQWRSWQQYTADEMNLALRFDSSSLDLVKSIRNSIHHPNDVISLVYPHGVNIYRKSTFLFRMLKQNLDGEIFRLALQKFIHKYWTKTGTLEDFQECFITVIDEIDGQDGQKYYQFRQFQKQMVRIFSNWTEMAGFPVLHVDERQDGNRRILRIHQERFVELRNSTKLKEKSPLWPIPISIVKSFNPFTPSNQMIINDEKFELRLSAIWPGEWIKLNPTFSNFYRVHYSDEMLNRFTVPIEEKLLSSLDRLNLVDDVSAMIRAGYTSTITVLKLLQSFENEDNPNIWSVIITMLNDLHLIISNIESDHDRQSIQSNFENYSKRLLKRMYERIKWSYNSLTNYRPYRMKMDEFAQNQLRTRILCAMGQFGDEHFQHEAQIRY</sequence>
<dbReference type="GO" id="GO:0042277">
    <property type="term" value="F:peptide binding"/>
    <property type="evidence" value="ECO:0007669"/>
    <property type="project" value="TreeGrafter"/>
</dbReference>
<evidence type="ECO:0000256" key="4">
    <source>
        <dbReference type="ARBA" id="ARBA00022438"/>
    </source>
</evidence>
<keyword evidence="9" id="KW-0482">Metalloprotease</keyword>
<dbReference type="PRINTS" id="PR00756">
    <property type="entry name" value="ALADIPTASE"/>
</dbReference>
<accession>A0A1Y3B0X2</accession>
<comment type="cofactor">
    <cofactor evidence="1">
        <name>Zn(2+)</name>
        <dbReference type="ChEBI" id="CHEBI:29105"/>
    </cofactor>
</comment>
<dbReference type="GO" id="GO:0005737">
    <property type="term" value="C:cytoplasm"/>
    <property type="evidence" value="ECO:0007669"/>
    <property type="project" value="TreeGrafter"/>
</dbReference>
<evidence type="ECO:0008006" key="15">
    <source>
        <dbReference type="Google" id="ProtNLM"/>
    </source>
</evidence>
<dbReference type="Pfam" id="PF01433">
    <property type="entry name" value="Peptidase_M1"/>
    <property type="match status" value="1"/>
</dbReference>
<evidence type="ECO:0000256" key="6">
    <source>
        <dbReference type="ARBA" id="ARBA00022723"/>
    </source>
</evidence>
<evidence type="ECO:0000259" key="11">
    <source>
        <dbReference type="Pfam" id="PF11838"/>
    </source>
</evidence>
<keyword evidence="8" id="KW-0862">Zinc</keyword>
<name>A0A1Y3B0X2_EURMA</name>
<comment type="subcellular location">
    <subcellularLocation>
        <location evidence="2">Cell membrane</location>
        <topology evidence="2">Lipid-anchor</topology>
        <topology evidence="2">GPI-anchor</topology>
    </subcellularLocation>
</comment>
<proteinExistence type="inferred from homology"/>
<keyword evidence="14" id="KW-1185">Reference proteome</keyword>
<feature type="domain" description="Aminopeptidase N-like N-terminal" evidence="12">
    <location>
        <begin position="21"/>
        <end position="91"/>
    </location>
</feature>
<organism evidence="13 14">
    <name type="scientific">Euroglyphus maynei</name>
    <name type="common">Mayne's house dust mite</name>
    <dbReference type="NCBI Taxonomy" id="6958"/>
    <lineage>
        <taxon>Eukaryota</taxon>
        <taxon>Metazoa</taxon>
        <taxon>Ecdysozoa</taxon>
        <taxon>Arthropoda</taxon>
        <taxon>Chelicerata</taxon>
        <taxon>Arachnida</taxon>
        <taxon>Acari</taxon>
        <taxon>Acariformes</taxon>
        <taxon>Sarcoptiformes</taxon>
        <taxon>Astigmata</taxon>
        <taxon>Psoroptidia</taxon>
        <taxon>Analgoidea</taxon>
        <taxon>Pyroglyphidae</taxon>
        <taxon>Pyroglyphinae</taxon>
        <taxon>Euroglyphus</taxon>
    </lineage>
</organism>
<evidence type="ECO:0000259" key="10">
    <source>
        <dbReference type="Pfam" id="PF01433"/>
    </source>
</evidence>
<keyword evidence="5" id="KW-0645">Protease</keyword>
<dbReference type="PANTHER" id="PTHR11533:SF174">
    <property type="entry name" value="PUROMYCIN-SENSITIVE AMINOPEPTIDASE-RELATED"/>
    <property type="match status" value="1"/>
</dbReference>
<dbReference type="InterPro" id="IPR045357">
    <property type="entry name" value="Aminopeptidase_N-like_N"/>
</dbReference>
<dbReference type="InterPro" id="IPR042097">
    <property type="entry name" value="Aminopeptidase_N-like_N_sf"/>
</dbReference>
<dbReference type="PANTHER" id="PTHR11533">
    <property type="entry name" value="PROTEASE M1 ZINC METALLOPROTEASE"/>
    <property type="match status" value="1"/>
</dbReference>
<dbReference type="Proteomes" id="UP000194236">
    <property type="component" value="Unassembled WGS sequence"/>
</dbReference>
<dbReference type="AlphaFoldDB" id="A0A1Y3B0X2"/>
<evidence type="ECO:0000256" key="7">
    <source>
        <dbReference type="ARBA" id="ARBA00022801"/>
    </source>
</evidence>
<evidence type="ECO:0000256" key="2">
    <source>
        <dbReference type="ARBA" id="ARBA00004609"/>
    </source>
</evidence>
<feature type="domain" description="ERAP1-like C-terminal" evidence="11">
    <location>
        <begin position="457"/>
        <end position="623"/>
    </location>
</feature>
<dbReference type="Gene3D" id="2.60.40.1910">
    <property type="match status" value="1"/>
</dbReference>
<dbReference type="SUPFAM" id="SSF55486">
    <property type="entry name" value="Metalloproteases ('zincins'), catalytic domain"/>
    <property type="match status" value="1"/>
</dbReference>
<feature type="non-terminal residue" evidence="13">
    <location>
        <position position="625"/>
    </location>
</feature>
<dbReference type="Gene3D" id="1.25.50.20">
    <property type="match status" value="1"/>
</dbReference>
<dbReference type="OrthoDB" id="6501761at2759"/>
<reference evidence="13 14" key="1">
    <citation type="submission" date="2017-03" db="EMBL/GenBank/DDBJ databases">
        <title>Genome Survey of Euroglyphus maynei.</title>
        <authorList>
            <person name="Arlian L.G."/>
            <person name="Morgan M.S."/>
            <person name="Rider S.D."/>
        </authorList>
    </citation>
    <scope>NUCLEOTIDE SEQUENCE [LARGE SCALE GENOMIC DNA]</scope>
    <source>
        <strain evidence="13">Arlian Lab</strain>
        <tissue evidence="13">Whole body</tissue>
    </source>
</reference>
<dbReference type="InterPro" id="IPR027268">
    <property type="entry name" value="Peptidase_M4/M1_CTD_sf"/>
</dbReference>
<dbReference type="GO" id="GO:0070006">
    <property type="term" value="F:metalloaminopeptidase activity"/>
    <property type="evidence" value="ECO:0007669"/>
    <property type="project" value="TreeGrafter"/>
</dbReference>
<evidence type="ECO:0000256" key="3">
    <source>
        <dbReference type="ARBA" id="ARBA00010136"/>
    </source>
</evidence>
<dbReference type="EMBL" id="MUJZ01053598">
    <property type="protein sequence ID" value="OTF72995.1"/>
    <property type="molecule type" value="Genomic_DNA"/>
</dbReference>
<keyword evidence="6" id="KW-0479">Metal-binding</keyword>
<feature type="domain" description="Peptidase M1 membrane alanine aminopeptidase" evidence="10">
    <location>
        <begin position="131"/>
        <end position="342"/>
    </location>
</feature>
<dbReference type="GO" id="GO:0008270">
    <property type="term" value="F:zinc ion binding"/>
    <property type="evidence" value="ECO:0007669"/>
    <property type="project" value="InterPro"/>
</dbReference>
<dbReference type="Pfam" id="PF17900">
    <property type="entry name" value="Peptidase_M1_N"/>
    <property type="match status" value="1"/>
</dbReference>
<evidence type="ECO:0000256" key="9">
    <source>
        <dbReference type="ARBA" id="ARBA00023049"/>
    </source>
</evidence>
<evidence type="ECO:0000256" key="1">
    <source>
        <dbReference type="ARBA" id="ARBA00001947"/>
    </source>
</evidence>
<dbReference type="GO" id="GO:0006508">
    <property type="term" value="P:proteolysis"/>
    <property type="evidence" value="ECO:0007669"/>
    <property type="project" value="UniProtKB-KW"/>
</dbReference>
<dbReference type="InterPro" id="IPR014782">
    <property type="entry name" value="Peptidase_M1_dom"/>
</dbReference>